<protein>
    <submittedName>
        <fullName evidence="2">Uncharacterized protein</fullName>
    </submittedName>
</protein>
<feature type="compositionally biased region" description="Basic residues" evidence="1">
    <location>
        <begin position="183"/>
        <end position="194"/>
    </location>
</feature>
<sequence length="194" mass="21088">MSNFGPIMTNGYSFVGPPDQLTEVVSSEIQFKSMENLSPALHSDANILPGGEENPQLVETMQVKDTFQSESLGVKETGSINGSNGGSGLRNESNNNVGDSNSHSIHDDKLSKIIPIEETCELLSETSVDVPVIDDTDSLASGSHDSSRQRHAKDNRKLESRPVPNRAKVKRGVPKQQGNRVSKYSRRIRGSRGN</sequence>
<evidence type="ECO:0000313" key="3">
    <source>
        <dbReference type="Proteomes" id="UP001420932"/>
    </source>
</evidence>
<evidence type="ECO:0000313" key="2">
    <source>
        <dbReference type="EMBL" id="KAK9097860.1"/>
    </source>
</evidence>
<comment type="caution">
    <text evidence="2">The sequence shown here is derived from an EMBL/GenBank/DDBJ whole genome shotgun (WGS) entry which is preliminary data.</text>
</comment>
<proteinExistence type="predicted"/>
<dbReference type="Proteomes" id="UP001420932">
    <property type="component" value="Unassembled WGS sequence"/>
</dbReference>
<dbReference type="AlphaFoldDB" id="A0AAP0HVR3"/>
<evidence type="ECO:0000256" key="1">
    <source>
        <dbReference type="SAM" id="MobiDB-lite"/>
    </source>
</evidence>
<feature type="region of interest" description="Disordered" evidence="1">
    <location>
        <begin position="68"/>
        <end position="106"/>
    </location>
</feature>
<dbReference type="EMBL" id="JBBNAF010000011">
    <property type="protein sequence ID" value="KAK9097860.1"/>
    <property type="molecule type" value="Genomic_DNA"/>
</dbReference>
<name>A0AAP0HVR3_9MAGN</name>
<feature type="region of interest" description="Disordered" evidence="1">
    <location>
        <begin position="134"/>
        <end position="194"/>
    </location>
</feature>
<gene>
    <name evidence="2" type="ORF">Syun_024905</name>
</gene>
<organism evidence="2 3">
    <name type="scientific">Stephania yunnanensis</name>
    <dbReference type="NCBI Taxonomy" id="152371"/>
    <lineage>
        <taxon>Eukaryota</taxon>
        <taxon>Viridiplantae</taxon>
        <taxon>Streptophyta</taxon>
        <taxon>Embryophyta</taxon>
        <taxon>Tracheophyta</taxon>
        <taxon>Spermatophyta</taxon>
        <taxon>Magnoliopsida</taxon>
        <taxon>Ranunculales</taxon>
        <taxon>Menispermaceae</taxon>
        <taxon>Menispermoideae</taxon>
        <taxon>Cissampelideae</taxon>
        <taxon>Stephania</taxon>
    </lineage>
</organism>
<accession>A0AAP0HVR3</accession>
<keyword evidence="3" id="KW-1185">Reference proteome</keyword>
<reference evidence="2 3" key="1">
    <citation type="submission" date="2024-01" db="EMBL/GenBank/DDBJ databases">
        <title>Genome assemblies of Stephania.</title>
        <authorList>
            <person name="Yang L."/>
        </authorList>
    </citation>
    <scope>NUCLEOTIDE SEQUENCE [LARGE SCALE GENOMIC DNA]</scope>
    <source>
        <strain evidence="2">YNDBR</strain>
        <tissue evidence="2">Leaf</tissue>
    </source>
</reference>